<gene>
    <name evidence="2" type="ORF">J0A65_21125</name>
</gene>
<keyword evidence="1" id="KW-1133">Transmembrane helix</keyword>
<protein>
    <submittedName>
        <fullName evidence="2">Uncharacterized protein</fullName>
    </submittedName>
</protein>
<sequence length="180" mass="20150">MRKRLVKFSFTALLFVGVLGLYLAFYGPFKISLTGFVIASMITAIIVYFDVTLRGNTYNIHDQLSAPNLIICTILYFTLSGWVLVRAGHEVISERQINTGLFSTSARGGYKAKLCRQGITIREPVEFSGLQLCLSHEDFSNAIHDAEVDRRTRLRRIVFSLDVSLLGEKIFLPAKVKNGA</sequence>
<evidence type="ECO:0000256" key="1">
    <source>
        <dbReference type="SAM" id="Phobius"/>
    </source>
</evidence>
<feature type="transmembrane region" description="Helical" evidence="1">
    <location>
        <begin position="65"/>
        <end position="85"/>
    </location>
</feature>
<reference evidence="2 3" key="1">
    <citation type="submission" date="2021-03" db="EMBL/GenBank/DDBJ databases">
        <title>novel species isolated from a fishpond in China.</title>
        <authorList>
            <person name="Lu H."/>
            <person name="Cai Z."/>
        </authorList>
    </citation>
    <scope>NUCLEOTIDE SEQUENCE [LARGE SCALE GENOMIC DNA]</scope>
    <source>
        <strain evidence="2 3">Y57</strain>
    </source>
</reference>
<keyword evidence="1" id="KW-0812">Transmembrane</keyword>
<keyword evidence="1" id="KW-0472">Membrane</keyword>
<keyword evidence="3" id="KW-1185">Reference proteome</keyword>
<evidence type="ECO:0000313" key="2">
    <source>
        <dbReference type="EMBL" id="MBN7822382.1"/>
    </source>
</evidence>
<feature type="transmembrane region" description="Helical" evidence="1">
    <location>
        <begin position="31"/>
        <end position="53"/>
    </location>
</feature>
<evidence type="ECO:0000313" key="3">
    <source>
        <dbReference type="Proteomes" id="UP000663992"/>
    </source>
</evidence>
<accession>A0ABS3CZ30</accession>
<feature type="transmembrane region" description="Helical" evidence="1">
    <location>
        <begin position="5"/>
        <end position="25"/>
    </location>
</feature>
<dbReference type="Proteomes" id="UP000663992">
    <property type="component" value="Unassembled WGS sequence"/>
</dbReference>
<proteinExistence type="predicted"/>
<organism evidence="2 3">
    <name type="scientific">Bowmanella yangjiangensis</name>
    <dbReference type="NCBI Taxonomy" id="2811230"/>
    <lineage>
        <taxon>Bacteria</taxon>
        <taxon>Pseudomonadati</taxon>
        <taxon>Pseudomonadota</taxon>
        <taxon>Gammaproteobacteria</taxon>
        <taxon>Alteromonadales</taxon>
        <taxon>Alteromonadaceae</taxon>
        <taxon>Bowmanella</taxon>
    </lineage>
</organism>
<comment type="caution">
    <text evidence="2">The sequence shown here is derived from an EMBL/GenBank/DDBJ whole genome shotgun (WGS) entry which is preliminary data.</text>
</comment>
<name>A0ABS3CZ30_9ALTE</name>
<dbReference type="EMBL" id="JAFKCS010000058">
    <property type="protein sequence ID" value="MBN7822382.1"/>
    <property type="molecule type" value="Genomic_DNA"/>
</dbReference>
<dbReference type="RefSeq" id="WP_206596318.1">
    <property type="nucleotide sequence ID" value="NZ_JAFKCS010000058.1"/>
</dbReference>